<gene>
    <name evidence="1" type="ORF">F5144DRAFT_506277</name>
</gene>
<accession>A0ACB7PGY6</accession>
<dbReference type="EMBL" id="JAGIZQ010000002">
    <property type="protein sequence ID" value="KAH6641207.1"/>
    <property type="molecule type" value="Genomic_DNA"/>
</dbReference>
<evidence type="ECO:0000313" key="2">
    <source>
        <dbReference type="Proteomes" id="UP000724584"/>
    </source>
</evidence>
<name>A0ACB7PGY6_9PEZI</name>
<keyword evidence="2" id="KW-1185">Reference proteome</keyword>
<protein>
    <submittedName>
        <fullName evidence="1">Uncharacterized protein</fullName>
    </submittedName>
</protein>
<evidence type="ECO:0000313" key="1">
    <source>
        <dbReference type="EMBL" id="KAH6641207.1"/>
    </source>
</evidence>
<sequence>MAAQLHGSSRPVCFLLRLPPSVRRRIYQHLGVARWDGLPMSFHLDGPVNRPNQLAFRGLLGSCRVIYSEASALLFSSNRFVIHYSPLRGHGNDVEPSLLPLRNLTASSLSALANLKIVLSQTSCHHRREEEEFGQCCDDIRYNGSRDAGYCRNHHANHHDRPLRSSDSMTGPMLDEWIETANYLSSRISPGTLRLSLVCDLDQEEADTDTITRIVAPLSLLPELKDCDVRLCKSPDAELTKIARNAALQACRRPEPSPSSTGPRLLDLPRELRLQVLEYTDLVAPWKEVMWTRLQRGYQHPAEGCYPQDSCPCPSDYPWHYGCQFRGCYHQVRILIDTDDELEIYNGSIGCFCRVRHAAFSSAFACRCWAPPTPLFLICRALSEDAKFVFFSFNRFLVSDSLSFNPCTTFSVDGRYPEMADYREAQPPRCYPAERFAASEFLRAVVPADCLPYLRFLELIFPPYNHNCWPSDEHPALQDWRETINWVKTKIRTPAMTLRLTMAGSLSHRPPQPDSRREVSQGEGDNVLAGYDRILEPLACLGGEDGLAQFYADFAWPWKWTSWASETRRAMNRDTAREWTKSRENVLNERAERLILGGRYEWLSTNEGRLEERPWKEQHYISD</sequence>
<comment type="caution">
    <text evidence="1">The sequence shown here is derived from an EMBL/GenBank/DDBJ whole genome shotgun (WGS) entry which is preliminary data.</text>
</comment>
<organism evidence="1 2">
    <name type="scientific">Chaetomium tenue</name>
    <dbReference type="NCBI Taxonomy" id="1854479"/>
    <lineage>
        <taxon>Eukaryota</taxon>
        <taxon>Fungi</taxon>
        <taxon>Dikarya</taxon>
        <taxon>Ascomycota</taxon>
        <taxon>Pezizomycotina</taxon>
        <taxon>Sordariomycetes</taxon>
        <taxon>Sordariomycetidae</taxon>
        <taxon>Sordariales</taxon>
        <taxon>Chaetomiaceae</taxon>
        <taxon>Chaetomium</taxon>
    </lineage>
</organism>
<dbReference type="Proteomes" id="UP000724584">
    <property type="component" value="Unassembled WGS sequence"/>
</dbReference>
<proteinExistence type="predicted"/>
<reference evidence="1 2" key="1">
    <citation type="journal article" date="2021" name="Nat. Commun.">
        <title>Genetic determinants of endophytism in the Arabidopsis root mycobiome.</title>
        <authorList>
            <person name="Mesny F."/>
            <person name="Miyauchi S."/>
            <person name="Thiergart T."/>
            <person name="Pickel B."/>
            <person name="Atanasova L."/>
            <person name="Karlsson M."/>
            <person name="Huettel B."/>
            <person name="Barry K.W."/>
            <person name="Haridas S."/>
            <person name="Chen C."/>
            <person name="Bauer D."/>
            <person name="Andreopoulos W."/>
            <person name="Pangilinan J."/>
            <person name="LaButti K."/>
            <person name="Riley R."/>
            <person name="Lipzen A."/>
            <person name="Clum A."/>
            <person name="Drula E."/>
            <person name="Henrissat B."/>
            <person name="Kohler A."/>
            <person name="Grigoriev I.V."/>
            <person name="Martin F.M."/>
            <person name="Hacquard S."/>
        </authorList>
    </citation>
    <scope>NUCLEOTIDE SEQUENCE [LARGE SCALE GENOMIC DNA]</scope>
    <source>
        <strain evidence="1 2">MPI-SDFR-AT-0079</strain>
    </source>
</reference>